<dbReference type="EMBL" id="CP163431">
    <property type="protein sequence ID" value="XDQ06002.1"/>
    <property type="molecule type" value="Genomic_DNA"/>
</dbReference>
<dbReference type="GO" id="GO:0031177">
    <property type="term" value="F:phosphopantetheine binding"/>
    <property type="evidence" value="ECO:0007669"/>
    <property type="project" value="TreeGrafter"/>
</dbReference>
<dbReference type="GO" id="GO:0043041">
    <property type="term" value="P:amino acid activation for nonribosomal peptide biosynthetic process"/>
    <property type="evidence" value="ECO:0007669"/>
    <property type="project" value="TreeGrafter"/>
</dbReference>
<dbReference type="Gene3D" id="3.30.559.30">
    <property type="entry name" value="Nonribosomal peptide synthetase, condensation domain"/>
    <property type="match status" value="1"/>
</dbReference>
<sequence>MKLSDLPSFGMRPGRLTVWRTTKSLDTEADWETDPRPASPVQEAHIAYALASAGEGPLPPSWLGIAFDLPPALDPGAFATALREMTDRHECLRSRLLPVGPASFRRETLPPGATTVHGANLGEFGDGAQLAAHVEELFDSSAGPLGWPGFVCATVTGADATTVLLAADHSLMDGYSVLLLPYELHALYEAALQGSGTGTEVPAPLPPTGSHLDFAAAERALADALTAHDDRIMRWHRFLTESGGRLPQFPIPVNDASGNPGPQPGGHTVLLDATATRAFDRACRRAGGDAFSGLLACLARIGHEITGERVFRTMVPFHTRSDAYRSALGWYVGMAPVGFPVPTPESFEETVRSAANGLDGVRELAEVPLSRVMELLGESLRDPFMISYMDLRLTPGARDWNAWRTAVLRARTNDPDEVNLWIMRTHDGLTVNHRHPATAPARIAVPHYIARLRQLLTTAAQFGTWPHTQTPVPPPTRKLPDRPHTPQASPGSCLP</sequence>
<gene>
    <name evidence="3" type="ORF">AB5J58_40155</name>
</gene>
<dbReference type="SUPFAM" id="SSF52777">
    <property type="entry name" value="CoA-dependent acyltransferases"/>
    <property type="match status" value="2"/>
</dbReference>
<dbReference type="GO" id="GO:0005737">
    <property type="term" value="C:cytoplasm"/>
    <property type="evidence" value="ECO:0007669"/>
    <property type="project" value="TreeGrafter"/>
</dbReference>
<evidence type="ECO:0000256" key="1">
    <source>
        <dbReference type="SAM" id="MobiDB-lite"/>
    </source>
</evidence>
<organism evidence="3">
    <name type="scientific">Streptomyces sp. R08</name>
    <dbReference type="NCBI Taxonomy" id="3238624"/>
    <lineage>
        <taxon>Bacteria</taxon>
        <taxon>Bacillati</taxon>
        <taxon>Actinomycetota</taxon>
        <taxon>Actinomycetes</taxon>
        <taxon>Kitasatosporales</taxon>
        <taxon>Streptomycetaceae</taxon>
        <taxon>Streptomyces</taxon>
    </lineage>
</organism>
<feature type="domain" description="Condensation" evidence="2">
    <location>
        <begin position="66"/>
        <end position="376"/>
    </location>
</feature>
<proteinExistence type="predicted"/>
<dbReference type="InterPro" id="IPR001242">
    <property type="entry name" value="Condensation_dom"/>
</dbReference>
<dbReference type="Gene3D" id="3.30.559.10">
    <property type="entry name" value="Chloramphenicol acetyltransferase-like domain"/>
    <property type="match status" value="1"/>
</dbReference>
<feature type="compositionally biased region" description="Polar residues" evidence="1">
    <location>
        <begin position="486"/>
        <end position="495"/>
    </location>
</feature>
<name>A0AB39MIG6_9ACTN</name>
<dbReference type="PANTHER" id="PTHR45527">
    <property type="entry name" value="NONRIBOSOMAL PEPTIDE SYNTHETASE"/>
    <property type="match status" value="1"/>
</dbReference>
<dbReference type="AlphaFoldDB" id="A0AB39MIG6"/>
<protein>
    <submittedName>
        <fullName evidence="3">Condensation domain-containing protein</fullName>
    </submittedName>
</protein>
<dbReference type="Pfam" id="PF00668">
    <property type="entry name" value="Condensation"/>
    <property type="match status" value="1"/>
</dbReference>
<dbReference type="GO" id="GO:0044550">
    <property type="term" value="P:secondary metabolite biosynthetic process"/>
    <property type="evidence" value="ECO:0007669"/>
    <property type="project" value="TreeGrafter"/>
</dbReference>
<feature type="region of interest" description="Disordered" evidence="1">
    <location>
        <begin position="463"/>
        <end position="495"/>
    </location>
</feature>
<evidence type="ECO:0000313" key="3">
    <source>
        <dbReference type="EMBL" id="XDQ06002.1"/>
    </source>
</evidence>
<evidence type="ECO:0000259" key="2">
    <source>
        <dbReference type="Pfam" id="PF00668"/>
    </source>
</evidence>
<dbReference type="GO" id="GO:0003824">
    <property type="term" value="F:catalytic activity"/>
    <property type="evidence" value="ECO:0007669"/>
    <property type="project" value="InterPro"/>
</dbReference>
<dbReference type="InterPro" id="IPR023213">
    <property type="entry name" value="CAT-like_dom_sf"/>
</dbReference>
<dbReference type="PANTHER" id="PTHR45527:SF1">
    <property type="entry name" value="FATTY ACID SYNTHASE"/>
    <property type="match status" value="1"/>
</dbReference>
<dbReference type="GO" id="GO:0008610">
    <property type="term" value="P:lipid biosynthetic process"/>
    <property type="evidence" value="ECO:0007669"/>
    <property type="project" value="UniProtKB-ARBA"/>
</dbReference>
<accession>A0AB39MIG6</accession>
<dbReference type="RefSeq" id="WP_369191053.1">
    <property type="nucleotide sequence ID" value="NZ_CP163431.1"/>
</dbReference>
<reference evidence="3" key="1">
    <citation type="submission" date="2024-07" db="EMBL/GenBank/DDBJ databases">
        <authorList>
            <person name="Yu S.T."/>
        </authorList>
    </citation>
    <scope>NUCLEOTIDE SEQUENCE</scope>
    <source>
        <strain evidence="3">R08</strain>
    </source>
</reference>